<keyword evidence="6" id="KW-0406">Ion transport</keyword>
<dbReference type="Pfam" id="PF12796">
    <property type="entry name" value="Ank_2"/>
    <property type="match status" value="1"/>
</dbReference>
<dbReference type="GeneID" id="110799798"/>
<evidence type="ECO:0000256" key="3">
    <source>
        <dbReference type="ARBA" id="ARBA00023043"/>
    </source>
</evidence>
<evidence type="ECO:0000313" key="5">
    <source>
        <dbReference type="Proteomes" id="UP000813463"/>
    </source>
</evidence>
<keyword evidence="3 4" id="KW-0040">ANK repeat</keyword>
<keyword evidence="6" id="KW-0407">Ion channel</keyword>
<evidence type="ECO:0000256" key="4">
    <source>
        <dbReference type="PROSITE-ProRule" id="PRU00023"/>
    </source>
</evidence>
<organism evidence="5 6">
    <name type="scientific">Spinacia oleracea</name>
    <name type="common">Spinach</name>
    <dbReference type="NCBI Taxonomy" id="3562"/>
    <lineage>
        <taxon>Eukaryota</taxon>
        <taxon>Viridiplantae</taxon>
        <taxon>Streptophyta</taxon>
        <taxon>Embryophyta</taxon>
        <taxon>Tracheophyta</taxon>
        <taxon>Spermatophyta</taxon>
        <taxon>Magnoliopsida</taxon>
        <taxon>eudicotyledons</taxon>
        <taxon>Gunneridae</taxon>
        <taxon>Pentapetalae</taxon>
        <taxon>Caryophyllales</taxon>
        <taxon>Chenopodiaceae</taxon>
        <taxon>Chenopodioideae</taxon>
        <taxon>Anserineae</taxon>
        <taxon>Spinacia</taxon>
    </lineage>
</organism>
<dbReference type="InterPro" id="IPR002110">
    <property type="entry name" value="Ankyrin_rpt"/>
</dbReference>
<dbReference type="GO" id="GO:0034220">
    <property type="term" value="P:monoatomic ion transmembrane transport"/>
    <property type="evidence" value="ECO:0007669"/>
    <property type="project" value="UniProtKB-KW"/>
</dbReference>
<dbReference type="SMART" id="SM00248">
    <property type="entry name" value="ANK"/>
    <property type="match status" value="2"/>
</dbReference>
<reference evidence="6" key="2">
    <citation type="submission" date="2025-08" db="UniProtKB">
        <authorList>
            <consortium name="RefSeq"/>
        </authorList>
    </citation>
    <scope>IDENTIFICATION</scope>
    <source>
        <tissue evidence="6">Leaf</tissue>
    </source>
</reference>
<dbReference type="InterPro" id="IPR051573">
    <property type="entry name" value="Ankyrin-SOCS_box_domain"/>
</dbReference>
<dbReference type="RefSeq" id="XP_056692868.1">
    <property type="nucleotide sequence ID" value="XM_056836890.1"/>
</dbReference>
<evidence type="ECO:0000313" key="6">
    <source>
        <dbReference type="RefSeq" id="XP_056692868.1"/>
    </source>
</evidence>
<keyword evidence="5" id="KW-1185">Reference proteome</keyword>
<reference evidence="5" key="1">
    <citation type="journal article" date="2021" name="Nat. Commun.">
        <title>Genomic analyses provide insights into spinach domestication and the genetic basis of agronomic traits.</title>
        <authorList>
            <person name="Cai X."/>
            <person name="Sun X."/>
            <person name="Xu C."/>
            <person name="Sun H."/>
            <person name="Wang X."/>
            <person name="Ge C."/>
            <person name="Zhang Z."/>
            <person name="Wang Q."/>
            <person name="Fei Z."/>
            <person name="Jiao C."/>
            <person name="Wang Q."/>
        </authorList>
    </citation>
    <scope>NUCLEOTIDE SEQUENCE [LARGE SCALE GENOMIC DNA]</scope>
    <source>
        <strain evidence="5">cv. Varoflay</strain>
    </source>
</reference>
<name>A0ABM3RB75_SPIOL</name>
<evidence type="ECO:0000256" key="2">
    <source>
        <dbReference type="ARBA" id="ARBA00022737"/>
    </source>
</evidence>
<keyword evidence="2" id="KW-0677">Repeat</keyword>
<evidence type="ECO:0000256" key="1">
    <source>
        <dbReference type="ARBA" id="ARBA00005949"/>
    </source>
</evidence>
<dbReference type="PANTHER" id="PTHR24136:SF15">
    <property type="entry name" value="ANK_REP_REGION DOMAIN-CONTAINING PROTEIN"/>
    <property type="match status" value="1"/>
</dbReference>
<feature type="repeat" description="ANK" evidence="4">
    <location>
        <begin position="5"/>
        <end position="32"/>
    </location>
</feature>
<dbReference type="SUPFAM" id="SSF48403">
    <property type="entry name" value="Ankyrin repeat"/>
    <property type="match status" value="1"/>
</dbReference>
<dbReference type="PANTHER" id="PTHR24136">
    <property type="entry name" value="SOWAH (DROSOPHILA) HOMOLOG"/>
    <property type="match status" value="1"/>
</dbReference>
<dbReference type="Proteomes" id="UP000813463">
    <property type="component" value="Chromosome 2"/>
</dbReference>
<comment type="similarity">
    <text evidence="1">Belongs to the ankyrin SOCS box (ASB) family.</text>
</comment>
<keyword evidence="6" id="KW-0813">Transport</keyword>
<gene>
    <name evidence="6" type="primary">LOC110799798</name>
</gene>
<sequence length="99" mass="10975">MLLMLHIAASNGSEKCVRLLLDYGADPNCRDQEGSITLWDAMQGGHGAVVKHLKNYGANIRACDIGLYACIEPRPPQTSCPRGWRCNSRSSYCCFNVQR</sequence>
<proteinExistence type="inferred from homology"/>
<dbReference type="PROSITE" id="PS50088">
    <property type="entry name" value="ANK_REPEAT"/>
    <property type="match status" value="1"/>
</dbReference>
<protein>
    <submittedName>
        <fullName evidence="6">Potassium channel AKT1</fullName>
    </submittedName>
</protein>
<accession>A0ABM3RB75</accession>
<dbReference type="InterPro" id="IPR036770">
    <property type="entry name" value="Ankyrin_rpt-contain_sf"/>
</dbReference>
<dbReference type="Gene3D" id="1.25.40.20">
    <property type="entry name" value="Ankyrin repeat-containing domain"/>
    <property type="match status" value="1"/>
</dbReference>
<dbReference type="PROSITE" id="PS50297">
    <property type="entry name" value="ANK_REP_REGION"/>
    <property type="match status" value="1"/>
</dbReference>